<feature type="chain" id="PRO_5043736314" evidence="3">
    <location>
        <begin position="24"/>
        <end position="173"/>
    </location>
</feature>
<protein>
    <submittedName>
        <fullName evidence="4">Uncharacterized protein</fullName>
    </submittedName>
</protein>
<dbReference type="InterPro" id="IPR011990">
    <property type="entry name" value="TPR-like_helical_dom_sf"/>
</dbReference>
<keyword evidence="1" id="KW-0802">TPR repeat</keyword>
<proteinExistence type="predicted"/>
<gene>
    <name evidence="4" type="ORF">EO081_06470</name>
</gene>
<dbReference type="Pfam" id="PF13176">
    <property type="entry name" value="TPR_7"/>
    <property type="match status" value="1"/>
</dbReference>
<feature type="signal peptide" evidence="3">
    <location>
        <begin position="1"/>
        <end position="23"/>
    </location>
</feature>
<evidence type="ECO:0000313" key="5">
    <source>
        <dbReference type="Proteomes" id="UP000292347"/>
    </source>
</evidence>
<evidence type="ECO:0000256" key="3">
    <source>
        <dbReference type="SAM" id="SignalP"/>
    </source>
</evidence>
<dbReference type="OrthoDB" id="8480982at2"/>
<feature type="region of interest" description="Disordered" evidence="2">
    <location>
        <begin position="150"/>
        <end position="173"/>
    </location>
</feature>
<feature type="compositionally biased region" description="Polar residues" evidence="2">
    <location>
        <begin position="154"/>
        <end position="173"/>
    </location>
</feature>
<dbReference type="SUPFAM" id="SSF48452">
    <property type="entry name" value="TPR-like"/>
    <property type="match status" value="1"/>
</dbReference>
<dbReference type="PROSITE" id="PS50005">
    <property type="entry name" value="TPR"/>
    <property type="match status" value="1"/>
</dbReference>
<reference evidence="4 5" key="1">
    <citation type="submission" date="2019-01" db="EMBL/GenBank/DDBJ databases">
        <title>Sphingomonas mucosissima sp. nov. and Sphingomonas desiccabilis sp. nov., from biological soil crusts in the Colorado Plateau, USA.</title>
        <authorList>
            <person name="Zhu D."/>
        </authorList>
    </citation>
    <scope>NUCLEOTIDE SEQUENCE [LARGE SCALE GENOMIC DNA]</scope>
    <source>
        <strain evidence="4 5">CP1D</strain>
    </source>
</reference>
<dbReference type="AlphaFoldDB" id="A0A4V1QPX0"/>
<evidence type="ECO:0000256" key="1">
    <source>
        <dbReference type="PROSITE-ProRule" id="PRU00339"/>
    </source>
</evidence>
<dbReference type="SMART" id="SM00028">
    <property type="entry name" value="TPR"/>
    <property type="match status" value="3"/>
</dbReference>
<keyword evidence="5" id="KW-1185">Reference proteome</keyword>
<organism evidence="4 5">
    <name type="scientific">Sphingomonas desiccabilis</name>
    <dbReference type="NCBI Taxonomy" id="429134"/>
    <lineage>
        <taxon>Bacteria</taxon>
        <taxon>Pseudomonadati</taxon>
        <taxon>Pseudomonadota</taxon>
        <taxon>Alphaproteobacteria</taxon>
        <taxon>Sphingomonadales</taxon>
        <taxon>Sphingomonadaceae</taxon>
        <taxon>Sphingomonas</taxon>
    </lineage>
</organism>
<dbReference type="InterPro" id="IPR019734">
    <property type="entry name" value="TPR_rpt"/>
</dbReference>
<evidence type="ECO:0000256" key="2">
    <source>
        <dbReference type="SAM" id="MobiDB-lite"/>
    </source>
</evidence>
<name>A0A4V1QPX0_9SPHN</name>
<dbReference type="Proteomes" id="UP000292347">
    <property type="component" value="Unassembled WGS sequence"/>
</dbReference>
<comment type="caution">
    <text evidence="4">The sequence shown here is derived from an EMBL/GenBank/DDBJ whole genome shotgun (WGS) entry which is preliminary data.</text>
</comment>
<dbReference type="RefSeq" id="WP_129341038.1">
    <property type="nucleotide sequence ID" value="NZ_JACIDD010000001.1"/>
</dbReference>
<dbReference type="EMBL" id="SDPT01000001">
    <property type="protein sequence ID" value="RXZ35267.1"/>
    <property type="molecule type" value="Genomic_DNA"/>
</dbReference>
<keyword evidence="3" id="KW-0732">Signal</keyword>
<feature type="repeat" description="TPR" evidence="1">
    <location>
        <begin position="34"/>
        <end position="67"/>
    </location>
</feature>
<accession>A0A4V1QPX0</accession>
<sequence>MRLTTLTAAAALALVSISTSLSGQRPDDQINPRSMALLQQGEAARAAGQLDRAVGLIETALVVDPRNRQAFNVLAEIARARGLPGQSIRLYREALALEPTDLRALRGQGEALVAKGAMVKAQENLAKIRKLCGNDCTDATALAAAISKGPPATATAQQSVTPAQPSTVTPAKP</sequence>
<evidence type="ECO:0000313" key="4">
    <source>
        <dbReference type="EMBL" id="RXZ35267.1"/>
    </source>
</evidence>
<dbReference type="Gene3D" id="1.25.40.10">
    <property type="entry name" value="Tetratricopeptide repeat domain"/>
    <property type="match status" value="1"/>
</dbReference>